<dbReference type="PROSITE" id="PS50158">
    <property type="entry name" value="ZF_CCHC"/>
    <property type="match status" value="1"/>
</dbReference>
<keyword evidence="9" id="KW-1185">Reference proteome</keyword>
<comment type="caution">
    <text evidence="8">The sequence shown here is derived from an EMBL/GenBank/DDBJ whole genome shotgun (WGS) entry which is preliminary data.</text>
</comment>
<dbReference type="Pfam" id="PF17921">
    <property type="entry name" value="Integrase_H2C2"/>
    <property type="match status" value="1"/>
</dbReference>
<feature type="region of interest" description="Disordered" evidence="7">
    <location>
        <begin position="693"/>
        <end position="722"/>
    </location>
</feature>
<evidence type="ECO:0000256" key="7">
    <source>
        <dbReference type="SAM" id="MobiDB-lite"/>
    </source>
</evidence>
<dbReference type="InterPro" id="IPR036397">
    <property type="entry name" value="RNaseH_sf"/>
</dbReference>
<dbReference type="GO" id="GO:0004519">
    <property type="term" value="F:endonuclease activity"/>
    <property type="evidence" value="ECO:0007669"/>
    <property type="project" value="UniProtKB-KW"/>
</dbReference>
<dbReference type="PROSITE" id="PS50994">
    <property type="entry name" value="INTEGRASE"/>
    <property type="match status" value="1"/>
</dbReference>
<evidence type="ECO:0000256" key="5">
    <source>
        <dbReference type="ARBA" id="ARBA00022801"/>
    </source>
</evidence>
<keyword evidence="1" id="KW-0808">Transferase</keyword>
<dbReference type="PANTHER" id="PTHR37984">
    <property type="entry name" value="PROTEIN CBG26694"/>
    <property type="match status" value="1"/>
</dbReference>
<dbReference type="SUPFAM" id="SSF53098">
    <property type="entry name" value="Ribonuclease H-like"/>
    <property type="match status" value="1"/>
</dbReference>
<evidence type="ECO:0000313" key="8">
    <source>
        <dbReference type="EMBL" id="CAB4025884.1"/>
    </source>
</evidence>
<proteinExistence type="predicted"/>
<dbReference type="Proteomes" id="UP001152795">
    <property type="component" value="Unassembled WGS sequence"/>
</dbReference>
<feature type="region of interest" description="Disordered" evidence="7">
    <location>
        <begin position="140"/>
        <end position="162"/>
    </location>
</feature>
<evidence type="ECO:0000256" key="1">
    <source>
        <dbReference type="ARBA" id="ARBA00022679"/>
    </source>
</evidence>
<keyword evidence="3" id="KW-0540">Nuclease</keyword>
<dbReference type="FunFam" id="1.10.340.70:FF:000003">
    <property type="entry name" value="Protein CBG25708"/>
    <property type="match status" value="1"/>
</dbReference>
<evidence type="ECO:0000256" key="4">
    <source>
        <dbReference type="ARBA" id="ARBA00022759"/>
    </source>
</evidence>
<feature type="region of interest" description="Disordered" evidence="7">
    <location>
        <begin position="764"/>
        <end position="830"/>
    </location>
</feature>
<reference evidence="8" key="1">
    <citation type="submission" date="2020-04" db="EMBL/GenBank/DDBJ databases">
        <authorList>
            <person name="Alioto T."/>
            <person name="Alioto T."/>
            <person name="Gomez Garrido J."/>
        </authorList>
    </citation>
    <scope>NUCLEOTIDE SEQUENCE</scope>
    <source>
        <strain evidence="8">A484AB</strain>
    </source>
</reference>
<dbReference type="GO" id="GO:0003964">
    <property type="term" value="F:RNA-directed DNA polymerase activity"/>
    <property type="evidence" value="ECO:0007669"/>
    <property type="project" value="UniProtKB-KW"/>
</dbReference>
<feature type="compositionally biased region" description="Basic and acidic residues" evidence="7">
    <location>
        <begin position="693"/>
        <end position="715"/>
    </location>
</feature>
<evidence type="ECO:0000256" key="6">
    <source>
        <dbReference type="ARBA" id="ARBA00022918"/>
    </source>
</evidence>
<dbReference type="InterPro" id="IPR001969">
    <property type="entry name" value="Aspartic_peptidase_AS"/>
</dbReference>
<dbReference type="InterPro" id="IPR001584">
    <property type="entry name" value="Integrase_cat-core"/>
</dbReference>
<sequence length="830" mass="94844">MEEMGEADTDYEAAVGKLTEYFAPQTNIAYEVYNFRQARQNQGESLDSYHVRLRQLAKTCDFTDIDKEMKEHIILSCTSNTLRRRALQDEYSLDKLLKVGRSLEISESQARHLEGRDQAINSVRGRNRSYQMRRNYLSREDKPPTHFSKKNIHTSKQSKEPHQTCRNCGGHFPHKQVCPAKDKDCRACGKRGHFARVCRTNPPKSKPVNAVAQSLDKNRPNDDEADEYEYVYTVNKSPNGPPTCLIEIEGQRLNIMIDTGASVNLIDETTYRKINRHGERRLEKAERHIYSYGSSVPLPVLGTFITTIKTPDMSTVAKLHVVKGSFGNLLSFVTAKKLNLLQVSVNAVDVPYPECLRQDYKCLFGGIGKVKGRLIKLHIDPQVKPKQQPHRRIPFHVRKDVEKELERLEKLDIIEKVDGPTPWVSPIVVVPKDSGEVRICVDMREANQAIETDNWSTPEVQEYTKIKQELIVHKGTILRGNRLVIPPTLRNKAVDLAHIGHQGVMKTKRLLREKVWFPGIDKLTEEKIRNCHPCQVSTPESSKRSEPLKMTPLPSGPWKEVCIDFAGPYPSGEYIMVVIDEYSRFPEVEILTSTSARTVIPKLDAIFSRQGIPDVLKSDNGPPFTSLEFKKFAEHLGFQHRRITPCWPKANGEAERFMRTLGKSIRTATVEARNWKQDLPPKSYYDDIQRKMERRDAEQKSKQKLYADNKSRARESSLSPGMVVLVKQPKQNKLSTPFDPNPFVVKEKKGTMVTASNDLKTVTRNSSQFKVIPPELNSERNQEKQGNEAQTETPPSVANPNQDEITESLRRSNRQRRQPARFTDYVTTIN</sequence>
<dbReference type="FunFam" id="3.10.10.10:FF:000003">
    <property type="entry name" value="Retrovirus-related Pol polyprotein from transposon 297-like Protein"/>
    <property type="match status" value="1"/>
</dbReference>
<evidence type="ECO:0000256" key="2">
    <source>
        <dbReference type="ARBA" id="ARBA00022695"/>
    </source>
</evidence>
<dbReference type="PROSITE" id="PS00141">
    <property type="entry name" value="ASP_PROTEASE"/>
    <property type="match status" value="1"/>
</dbReference>
<dbReference type="AlphaFoldDB" id="A0A6S7J7C6"/>
<protein>
    <submittedName>
        <fullName evidence="8">Retrovirus-related Pol poly from transposon</fullName>
    </submittedName>
</protein>
<dbReference type="GO" id="GO:0003676">
    <property type="term" value="F:nucleic acid binding"/>
    <property type="evidence" value="ECO:0007669"/>
    <property type="project" value="InterPro"/>
</dbReference>
<dbReference type="InterPro" id="IPR021109">
    <property type="entry name" value="Peptidase_aspartic_dom_sf"/>
</dbReference>
<dbReference type="InterPro" id="IPR041588">
    <property type="entry name" value="Integrase_H2C2"/>
</dbReference>
<dbReference type="EMBL" id="CACRXK020013873">
    <property type="protein sequence ID" value="CAB4025884.1"/>
    <property type="molecule type" value="Genomic_DNA"/>
</dbReference>
<name>A0A6S7J7C6_PARCT</name>
<dbReference type="Gene3D" id="4.10.60.10">
    <property type="entry name" value="Zinc finger, CCHC-type"/>
    <property type="match status" value="1"/>
</dbReference>
<dbReference type="Pfam" id="PF00665">
    <property type="entry name" value="rve"/>
    <property type="match status" value="1"/>
</dbReference>
<evidence type="ECO:0000256" key="3">
    <source>
        <dbReference type="ARBA" id="ARBA00022722"/>
    </source>
</evidence>
<keyword evidence="5" id="KW-0378">Hydrolase</keyword>
<dbReference type="Gene3D" id="3.10.10.10">
    <property type="entry name" value="HIV Type 1 Reverse Transcriptase, subunit A, domain 1"/>
    <property type="match status" value="1"/>
</dbReference>
<dbReference type="Gene3D" id="3.30.420.10">
    <property type="entry name" value="Ribonuclease H-like superfamily/Ribonuclease H"/>
    <property type="match status" value="1"/>
</dbReference>
<dbReference type="SUPFAM" id="SSF50630">
    <property type="entry name" value="Acid proteases"/>
    <property type="match status" value="1"/>
</dbReference>
<dbReference type="PANTHER" id="PTHR37984:SF11">
    <property type="entry name" value="INTEGRASE CATALYTIC DOMAIN-CONTAINING PROTEIN"/>
    <property type="match status" value="1"/>
</dbReference>
<organism evidence="8 9">
    <name type="scientific">Paramuricea clavata</name>
    <name type="common">Red gorgonian</name>
    <name type="synonym">Violescent sea-whip</name>
    <dbReference type="NCBI Taxonomy" id="317549"/>
    <lineage>
        <taxon>Eukaryota</taxon>
        <taxon>Metazoa</taxon>
        <taxon>Cnidaria</taxon>
        <taxon>Anthozoa</taxon>
        <taxon>Octocorallia</taxon>
        <taxon>Malacalcyonacea</taxon>
        <taxon>Plexauridae</taxon>
        <taxon>Paramuricea</taxon>
    </lineage>
</organism>
<keyword evidence="2" id="KW-0548">Nucleotidyltransferase</keyword>
<evidence type="ECO:0000313" key="9">
    <source>
        <dbReference type="Proteomes" id="UP001152795"/>
    </source>
</evidence>
<keyword evidence="6" id="KW-0695">RNA-directed DNA polymerase</keyword>
<dbReference type="GO" id="GO:0015074">
    <property type="term" value="P:DNA integration"/>
    <property type="evidence" value="ECO:0007669"/>
    <property type="project" value="InterPro"/>
</dbReference>
<dbReference type="GO" id="GO:0004190">
    <property type="term" value="F:aspartic-type endopeptidase activity"/>
    <property type="evidence" value="ECO:0007669"/>
    <property type="project" value="InterPro"/>
</dbReference>
<feature type="compositionally biased region" description="Basic and acidic residues" evidence="7">
    <location>
        <begin position="777"/>
        <end position="786"/>
    </location>
</feature>
<dbReference type="InterPro" id="IPR001878">
    <property type="entry name" value="Znf_CCHC"/>
</dbReference>
<dbReference type="InterPro" id="IPR050951">
    <property type="entry name" value="Retrovirus_Pol_polyprotein"/>
</dbReference>
<dbReference type="InterPro" id="IPR012337">
    <property type="entry name" value="RNaseH-like_sf"/>
</dbReference>
<keyword evidence="4" id="KW-0255">Endonuclease</keyword>
<dbReference type="GO" id="GO:0008270">
    <property type="term" value="F:zinc ion binding"/>
    <property type="evidence" value="ECO:0007669"/>
    <property type="project" value="InterPro"/>
</dbReference>
<dbReference type="SUPFAM" id="SSF56672">
    <property type="entry name" value="DNA/RNA polymerases"/>
    <property type="match status" value="1"/>
</dbReference>
<dbReference type="InterPro" id="IPR043502">
    <property type="entry name" value="DNA/RNA_pol_sf"/>
</dbReference>
<dbReference type="OrthoDB" id="5989205at2759"/>
<dbReference type="GO" id="GO:0006508">
    <property type="term" value="P:proteolysis"/>
    <property type="evidence" value="ECO:0007669"/>
    <property type="project" value="InterPro"/>
</dbReference>
<accession>A0A6S7J7C6</accession>
<dbReference type="FunFam" id="3.30.420.10:FF:000063">
    <property type="entry name" value="Retrovirus-related Pol polyprotein from transposon 297-like Protein"/>
    <property type="match status" value="1"/>
</dbReference>
<dbReference type="Gene3D" id="2.40.70.10">
    <property type="entry name" value="Acid Proteases"/>
    <property type="match status" value="1"/>
</dbReference>
<gene>
    <name evidence="8" type="ORF">PACLA_8A003994</name>
</gene>
<dbReference type="SMART" id="SM00343">
    <property type="entry name" value="ZnF_C2HC"/>
    <property type="match status" value="1"/>
</dbReference>
<feature type="compositionally biased region" description="Polar residues" evidence="7">
    <location>
        <begin position="787"/>
        <end position="803"/>
    </location>
</feature>